<sequence length="51" mass="5559">MLGLALIYTKKTVIINIIEDKNPLAVLGILKPIFDELKDVGLGMPATSYLT</sequence>
<name>A0A1Q5UQP0_9EURO</name>
<protein>
    <submittedName>
        <fullName evidence="1">Uncharacterized protein</fullName>
    </submittedName>
</protein>
<reference evidence="1 2" key="1">
    <citation type="submission" date="2016-10" db="EMBL/GenBank/DDBJ databases">
        <title>Genome sequence of the ascomycete fungus Penicillium subrubescens.</title>
        <authorList>
            <person name="De Vries R.P."/>
            <person name="Peng M."/>
            <person name="Dilokpimol A."/>
            <person name="Hilden K."/>
            <person name="Makela M.R."/>
            <person name="Grigoriev I."/>
            <person name="Riley R."/>
            <person name="Granchi Z."/>
        </authorList>
    </citation>
    <scope>NUCLEOTIDE SEQUENCE [LARGE SCALE GENOMIC DNA]</scope>
    <source>
        <strain evidence="1 2">CBS 132785</strain>
    </source>
</reference>
<gene>
    <name evidence="1" type="ORF">PENSUB_5859</name>
</gene>
<evidence type="ECO:0000313" key="2">
    <source>
        <dbReference type="Proteomes" id="UP000186955"/>
    </source>
</evidence>
<dbReference type="Proteomes" id="UP000186955">
    <property type="component" value="Unassembled WGS sequence"/>
</dbReference>
<organism evidence="1 2">
    <name type="scientific">Penicillium subrubescens</name>
    <dbReference type="NCBI Taxonomy" id="1316194"/>
    <lineage>
        <taxon>Eukaryota</taxon>
        <taxon>Fungi</taxon>
        <taxon>Dikarya</taxon>
        <taxon>Ascomycota</taxon>
        <taxon>Pezizomycotina</taxon>
        <taxon>Eurotiomycetes</taxon>
        <taxon>Eurotiomycetidae</taxon>
        <taxon>Eurotiales</taxon>
        <taxon>Aspergillaceae</taxon>
        <taxon>Penicillium</taxon>
    </lineage>
</organism>
<evidence type="ECO:0000313" key="1">
    <source>
        <dbReference type="EMBL" id="OKP14795.1"/>
    </source>
</evidence>
<keyword evidence="2" id="KW-1185">Reference proteome</keyword>
<dbReference type="AlphaFoldDB" id="A0A1Q5UQP0"/>
<comment type="caution">
    <text evidence="1">The sequence shown here is derived from an EMBL/GenBank/DDBJ whole genome shotgun (WGS) entry which is preliminary data.</text>
</comment>
<accession>A0A1Q5UQP0</accession>
<proteinExistence type="predicted"/>
<dbReference type="EMBL" id="MNBE01000058">
    <property type="protein sequence ID" value="OKP14795.1"/>
    <property type="molecule type" value="Genomic_DNA"/>
</dbReference>